<dbReference type="Proteomes" id="UP000314294">
    <property type="component" value="Unassembled WGS sequence"/>
</dbReference>
<evidence type="ECO:0000256" key="1">
    <source>
        <dbReference type="SAM" id="MobiDB-lite"/>
    </source>
</evidence>
<proteinExistence type="predicted"/>
<accession>A0A4Z2GSE2</accession>
<gene>
    <name evidence="2" type="ORF">EYF80_033524</name>
</gene>
<dbReference type="EMBL" id="SRLO01000433">
    <property type="protein sequence ID" value="TNN56231.1"/>
    <property type="molecule type" value="Genomic_DNA"/>
</dbReference>
<evidence type="ECO:0000313" key="2">
    <source>
        <dbReference type="EMBL" id="TNN56231.1"/>
    </source>
</evidence>
<comment type="caution">
    <text evidence="2">The sequence shown here is derived from an EMBL/GenBank/DDBJ whole genome shotgun (WGS) entry which is preliminary data.</text>
</comment>
<dbReference type="AlphaFoldDB" id="A0A4Z2GSE2"/>
<keyword evidence="3" id="KW-1185">Reference proteome</keyword>
<reference evidence="2 3" key="1">
    <citation type="submission" date="2019-03" db="EMBL/GenBank/DDBJ databases">
        <title>First draft genome of Liparis tanakae, snailfish: a comprehensive survey of snailfish specific genes.</title>
        <authorList>
            <person name="Kim W."/>
            <person name="Song I."/>
            <person name="Jeong J.-H."/>
            <person name="Kim D."/>
            <person name="Kim S."/>
            <person name="Ryu S."/>
            <person name="Song J.Y."/>
            <person name="Lee S.K."/>
        </authorList>
    </citation>
    <scope>NUCLEOTIDE SEQUENCE [LARGE SCALE GENOMIC DNA]</scope>
    <source>
        <tissue evidence="2">Muscle</tissue>
    </source>
</reference>
<organism evidence="2 3">
    <name type="scientific">Liparis tanakae</name>
    <name type="common">Tanaka's snailfish</name>
    <dbReference type="NCBI Taxonomy" id="230148"/>
    <lineage>
        <taxon>Eukaryota</taxon>
        <taxon>Metazoa</taxon>
        <taxon>Chordata</taxon>
        <taxon>Craniata</taxon>
        <taxon>Vertebrata</taxon>
        <taxon>Euteleostomi</taxon>
        <taxon>Actinopterygii</taxon>
        <taxon>Neopterygii</taxon>
        <taxon>Teleostei</taxon>
        <taxon>Neoteleostei</taxon>
        <taxon>Acanthomorphata</taxon>
        <taxon>Eupercaria</taxon>
        <taxon>Perciformes</taxon>
        <taxon>Cottioidei</taxon>
        <taxon>Cottales</taxon>
        <taxon>Liparidae</taxon>
        <taxon>Liparis</taxon>
    </lineage>
</organism>
<evidence type="ECO:0000313" key="3">
    <source>
        <dbReference type="Proteomes" id="UP000314294"/>
    </source>
</evidence>
<feature type="region of interest" description="Disordered" evidence="1">
    <location>
        <begin position="1"/>
        <end position="28"/>
    </location>
</feature>
<name>A0A4Z2GSE2_9TELE</name>
<sequence>MVREDRGHRLKDKGRGERRGTKGGDREIRKGVILPRLEDLLGVAGVEMWANILPGEADSSGAL</sequence>
<protein>
    <submittedName>
        <fullName evidence="2">Uncharacterized protein</fullName>
    </submittedName>
</protein>